<accession>A0AC59HKN4</accession>
<protein>
    <submittedName>
        <fullName evidence="1">IS110 family transposase</fullName>
    </submittedName>
</protein>
<sequence>MLICGIDIGKNHHEASLIDETGRLITKSIRFPNSTSGANALIDYFTLNNPDSHIIVIGMEATGHYWLSLYCFLFDQGYQVNVINPIQSDAVRNLFLRKTKNDSKDSFLIAETIRIGRFSNTTLADESILAMRQLCRHRMDLVDYISDQKRKIIGVMDRVFPEYQHFFSDMFGKSSTELLSKAITPEEILAIPTEELCAILQKASRGKFGIDKVQQIRNAAQTSFGITIATSAFSMQLRQLLEMIELLERQLSDLDEEIAKLLHAMDTCITSCPGVGDVLGAVILGEIGDISRFPEPKKLVAFVGVDPSVKQSGEFTGTQNKISKRGSPHLRRAIWLAATVAAFHDPVLSAFYQKKRAEGKHHSTAIGAVARKLTLIIYAVLRDNEPYVPNC</sequence>
<name>A0AC59HKN4_ENTFL</name>
<organism evidence="1 2">
    <name type="scientific">Enterococcus faecalis</name>
    <name type="common">Streptococcus faecalis</name>
    <dbReference type="NCBI Taxonomy" id="1351"/>
    <lineage>
        <taxon>Bacteria</taxon>
        <taxon>Bacillati</taxon>
        <taxon>Bacillota</taxon>
        <taxon>Bacilli</taxon>
        <taxon>Lactobacillales</taxon>
        <taxon>Enterococcaceae</taxon>
        <taxon>Enterococcus</taxon>
    </lineage>
</organism>
<dbReference type="EMBL" id="AP026729">
    <property type="protein sequence ID" value="BDQ60287.1"/>
    <property type="molecule type" value="Genomic_DNA"/>
</dbReference>
<evidence type="ECO:0000313" key="1">
    <source>
        <dbReference type="EMBL" id="BDQ60287.1"/>
    </source>
</evidence>
<reference evidence="1" key="1">
    <citation type="submission" date="2022-08" db="EMBL/GenBank/DDBJ databases">
        <title>Molecular epidemiological analysis of five strains of VanD-type vancomycin-resistant Enterococcus faecalis.</title>
        <authorList>
            <person name="Mimura K."/>
            <person name="Hashimoto Y."/>
            <person name="Tomita H."/>
        </authorList>
    </citation>
    <scope>NUCLEOTIDE SEQUENCE</scope>
    <source>
        <strain evidence="1">SVR2332</strain>
    </source>
</reference>
<dbReference type="Proteomes" id="UP001317613">
    <property type="component" value="Chromosome"/>
</dbReference>
<evidence type="ECO:0000313" key="2">
    <source>
        <dbReference type="Proteomes" id="UP001317613"/>
    </source>
</evidence>
<proteinExistence type="predicted"/>
<gene>
    <name evidence="1" type="ORF">EfsSVR2332_03650</name>
</gene>